<dbReference type="InterPro" id="IPR036291">
    <property type="entry name" value="NAD(P)-bd_dom_sf"/>
</dbReference>
<dbReference type="Pfam" id="PF14833">
    <property type="entry name" value="NAD_binding_11"/>
    <property type="match status" value="1"/>
</dbReference>
<feature type="domain" description="6-phosphogluconate dehydrogenase NADP-binding" evidence="4">
    <location>
        <begin position="1"/>
        <end position="151"/>
    </location>
</feature>
<evidence type="ECO:0000259" key="4">
    <source>
        <dbReference type="Pfam" id="PF03446"/>
    </source>
</evidence>
<dbReference type="SUPFAM" id="SSF48179">
    <property type="entry name" value="6-phosphogluconate dehydrogenase C-terminal domain-like"/>
    <property type="match status" value="1"/>
</dbReference>
<protein>
    <submittedName>
        <fullName evidence="6">3-hydroxyisobutyrate dehydrogenase</fullName>
    </submittedName>
</protein>
<dbReference type="InterPro" id="IPR013328">
    <property type="entry name" value="6PGD_dom2"/>
</dbReference>
<evidence type="ECO:0000256" key="2">
    <source>
        <dbReference type="ARBA" id="ARBA00023027"/>
    </source>
</evidence>
<keyword evidence="7" id="KW-1185">Reference proteome</keyword>
<dbReference type="Pfam" id="PF03446">
    <property type="entry name" value="NAD_binding_2"/>
    <property type="match status" value="1"/>
</dbReference>
<accession>A0A8J2ZF06</accession>
<dbReference type="Proteomes" id="UP000597507">
    <property type="component" value="Unassembled WGS sequence"/>
</dbReference>
<evidence type="ECO:0000256" key="3">
    <source>
        <dbReference type="PIRSR" id="PIRSR000103-1"/>
    </source>
</evidence>
<evidence type="ECO:0000259" key="5">
    <source>
        <dbReference type="Pfam" id="PF14833"/>
    </source>
</evidence>
<dbReference type="InterPro" id="IPR006115">
    <property type="entry name" value="6PGDH_NADP-bd"/>
</dbReference>
<dbReference type="GO" id="GO:0016491">
    <property type="term" value="F:oxidoreductase activity"/>
    <property type="evidence" value="ECO:0007669"/>
    <property type="project" value="UniProtKB-KW"/>
</dbReference>
<dbReference type="InterPro" id="IPR015815">
    <property type="entry name" value="HIBADH-related"/>
</dbReference>
<dbReference type="PIRSF" id="PIRSF000103">
    <property type="entry name" value="HIBADH"/>
    <property type="match status" value="1"/>
</dbReference>
<dbReference type="InterPro" id="IPR008927">
    <property type="entry name" value="6-PGluconate_DH-like_C_sf"/>
</dbReference>
<dbReference type="GO" id="GO:0051287">
    <property type="term" value="F:NAD binding"/>
    <property type="evidence" value="ECO:0007669"/>
    <property type="project" value="InterPro"/>
</dbReference>
<comment type="caution">
    <text evidence="6">The sequence shown here is derived from an EMBL/GenBank/DDBJ whole genome shotgun (WGS) entry which is preliminary data.</text>
</comment>
<proteinExistence type="predicted"/>
<dbReference type="Gene3D" id="1.10.1040.10">
    <property type="entry name" value="N-(1-d-carboxylethyl)-l-norvaline Dehydrogenase, domain 2"/>
    <property type="match status" value="1"/>
</dbReference>
<evidence type="ECO:0000256" key="1">
    <source>
        <dbReference type="ARBA" id="ARBA00023002"/>
    </source>
</evidence>
<dbReference type="Gene3D" id="3.40.50.720">
    <property type="entry name" value="NAD(P)-binding Rossmann-like Domain"/>
    <property type="match status" value="1"/>
</dbReference>
<reference evidence="6 7" key="1">
    <citation type="journal article" date="2014" name="Int. J. Syst. Evol. Microbiol.">
        <title>Complete genome sequence of Corynebacterium casei LMG S-19264T (=DSM 44701T), isolated from a smear-ripened cheese.</title>
        <authorList>
            <consortium name="US DOE Joint Genome Institute (JGI-PGF)"/>
            <person name="Walter F."/>
            <person name="Albersmeier A."/>
            <person name="Kalinowski J."/>
            <person name="Ruckert C."/>
        </authorList>
    </citation>
    <scope>NUCLEOTIDE SEQUENCE [LARGE SCALE GENOMIC DNA]</scope>
    <source>
        <strain evidence="6 7">CGMCC 1.16330</strain>
    </source>
</reference>
<feature type="domain" description="3-hydroxyisobutyrate dehydrogenase-like NAD-binding" evidence="5">
    <location>
        <begin position="154"/>
        <end position="274"/>
    </location>
</feature>
<gene>
    <name evidence="6" type="ORF">GCM10010964_43160</name>
</gene>
<organism evidence="6 7">
    <name type="scientific">Caldovatus sediminis</name>
    <dbReference type="NCBI Taxonomy" id="2041189"/>
    <lineage>
        <taxon>Bacteria</taxon>
        <taxon>Pseudomonadati</taxon>
        <taxon>Pseudomonadota</taxon>
        <taxon>Alphaproteobacteria</taxon>
        <taxon>Acetobacterales</taxon>
        <taxon>Roseomonadaceae</taxon>
        <taxon>Caldovatus</taxon>
    </lineage>
</organism>
<dbReference type="EMBL" id="BMKS01000024">
    <property type="protein sequence ID" value="GGG51265.1"/>
    <property type="molecule type" value="Genomic_DNA"/>
</dbReference>
<dbReference type="InterPro" id="IPR051265">
    <property type="entry name" value="HIBADH-related_NP60_sf"/>
</dbReference>
<dbReference type="PANTHER" id="PTHR43580">
    <property type="entry name" value="OXIDOREDUCTASE GLYR1-RELATED"/>
    <property type="match status" value="1"/>
</dbReference>
<sequence>MGAAIARRLLDAGHQVTVWNRTAEKARPLAEAGAAVASRPADLASRVETVITILTDAAAIEAVYHGPSGLLSGDVTGRLFIEMSTVRPETEVALSRKVAEAGATFVECPVGGTVGPALTGKLLGLAGGDAAAVARARPILDQLCRRVEHVGPVGAGASMKLAINLPLAVFWQAFAEAYALCRHLGADPAWLVELFADTSGGPNVIRARGGAVAQALAGRSPGPPTFDCDSIRKDLRTMIAEARARGYELPVAERALAVYDEASREGWGGRDGVELPAYWSGRKA</sequence>
<evidence type="ECO:0000313" key="7">
    <source>
        <dbReference type="Proteomes" id="UP000597507"/>
    </source>
</evidence>
<evidence type="ECO:0000313" key="6">
    <source>
        <dbReference type="EMBL" id="GGG51265.1"/>
    </source>
</evidence>
<dbReference type="PANTHER" id="PTHR43580:SF2">
    <property type="entry name" value="CYTOKINE-LIKE NUCLEAR FACTOR N-PAC"/>
    <property type="match status" value="1"/>
</dbReference>
<name>A0A8J2ZF06_9PROT</name>
<keyword evidence="2" id="KW-0520">NAD</keyword>
<dbReference type="GO" id="GO:0050661">
    <property type="term" value="F:NADP binding"/>
    <property type="evidence" value="ECO:0007669"/>
    <property type="project" value="InterPro"/>
</dbReference>
<keyword evidence="1" id="KW-0560">Oxidoreductase</keyword>
<dbReference type="AlphaFoldDB" id="A0A8J2ZF06"/>
<dbReference type="InterPro" id="IPR029154">
    <property type="entry name" value="HIBADH-like_NADP-bd"/>
</dbReference>
<feature type="active site" evidence="3">
    <location>
        <position position="160"/>
    </location>
</feature>
<dbReference type="SUPFAM" id="SSF51735">
    <property type="entry name" value="NAD(P)-binding Rossmann-fold domains"/>
    <property type="match status" value="1"/>
</dbReference>